<gene>
    <name evidence="2" type="ORF">AKJ51_04290</name>
</gene>
<dbReference type="AlphaFoldDB" id="A0A133VHX1"/>
<dbReference type="GO" id="GO:0003677">
    <property type="term" value="F:DNA binding"/>
    <property type="evidence" value="ECO:0007669"/>
    <property type="project" value="InterPro"/>
</dbReference>
<organism evidence="2 3">
    <name type="scientific">candidate division MSBL1 archaeon SCGC-AAA382A20</name>
    <dbReference type="NCBI Taxonomy" id="1698280"/>
    <lineage>
        <taxon>Archaea</taxon>
        <taxon>Methanobacteriati</taxon>
        <taxon>Methanobacteriota</taxon>
        <taxon>candidate division MSBL1</taxon>
    </lineage>
</organism>
<comment type="caution">
    <text evidence="2">The sequence shown here is derived from an EMBL/GenBank/DDBJ whole genome shotgun (WGS) entry which is preliminary data.</text>
</comment>
<dbReference type="GO" id="GO:0004803">
    <property type="term" value="F:transposase activity"/>
    <property type="evidence" value="ECO:0007669"/>
    <property type="project" value="InterPro"/>
</dbReference>
<evidence type="ECO:0000313" key="2">
    <source>
        <dbReference type="EMBL" id="KXB06036.1"/>
    </source>
</evidence>
<evidence type="ECO:0000313" key="3">
    <source>
        <dbReference type="Proteomes" id="UP000070263"/>
    </source>
</evidence>
<dbReference type="PATRIC" id="fig|1698280.3.peg.1025"/>
<feature type="domain" description="Transposase IS4-like" evidence="1">
    <location>
        <begin position="1"/>
        <end position="124"/>
    </location>
</feature>
<evidence type="ECO:0000259" key="1">
    <source>
        <dbReference type="Pfam" id="PF01609"/>
    </source>
</evidence>
<dbReference type="EMBL" id="LHYE01000060">
    <property type="protein sequence ID" value="KXB06036.1"/>
    <property type="molecule type" value="Genomic_DNA"/>
</dbReference>
<sequence length="135" mass="15760">DTEENAVIDVHIAASRKHDTQIGPQLVKRASKFIEILLGDKGYDDQKLRELCHELDIRPLIKHREFTPPHKAWNARIDDDLYGQRNQNESVNSSIGQKYDSSVFSRKWYKQFREIVAKCIVRNLDRAIYPKLLAN</sequence>
<feature type="non-terminal residue" evidence="2">
    <location>
        <position position="1"/>
    </location>
</feature>
<reference evidence="2 3" key="1">
    <citation type="journal article" date="2016" name="Sci. Rep.">
        <title>Metabolic traits of an uncultured archaeal lineage -MSBL1- from brine pools of the Red Sea.</title>
        <authorList>
            <person name="Mwirichia R."/>
            <person name="Alam I."/>
            <person name="Rashid M."/>
            <person name="Vinu M."/>
            <person name="Ba-Alawi W."/>
            <person name="Anthony Kamau A."/>
            <person name="Kamanda Ngugi D."/>
            <person name="Goker M."/>
            <person name="Klenk H.P."/>
            <person name="Bajic V."/>
            <person name="Stingl U."/>
        </authorList>
    </citation>
    <scope>NUCLEOTIDE SEQUENCE [LARGE SCALE GENOMIC DNA]</scope>
    <source>
        <strain evidence="2">SCGC-AAA382A20</strain>
    </source>
</reference>
<dbReference type="GO" id="GO:0006313">
    <property type="term" value="P:DNA transposition"/>
    <property type="evidence" value="ECO:0007669"/>
    <property type="project" value="InterPro"/>
</dbReference>
<dbReference type="InterPro" id="IPR002559">
    <property type="entry name" value="Transposase_11"/>
</dbReference>
<keyword evidence="3" id="KW-1185">Reference proteome</keyword>
<dbReference type="Pfam" id="PF01609">
    <property type="entry name" value="DDE_Tnp_1"/>
    <property type="match status" value="1"/>
</dbReference>
<name>A0A133VHX1_9EURY</name>
<dbReference type="Proteomes" id="UP000070263">
    <property type="component" value="Unassembled WGS sequence"/>
</dbReference>
<protein>
    <submittedName>
        <fullName evidence="2">Transposase</fullName>
    </submittedName>
</protein>
<accession>A0A133VHX1</accession>
<proteinExistence type="predicted"/>